<comment type="similarity">
    <text evidence="1">Belongs to the Mediator complex subunit 8 family.</text>
</comment>
<dbReference type="AlphaFoldDB" id="A0A6A7BRA0"/>
<comment type="subcellular location">
    <subcellularLocation>
        <location evidence="1">Nucleus</location>
    </subcellularLocation>
</comment>
<keyword evidence="1" id="KW-0539">Nucleus</keyword>
<sequence length="217" mass="24790">MAHEINQTEALNHLRTNLKQVAGALSSIRHDLDQTSTIPSWDDIQRGIENALQHLSNYHHIMEQYRPFFTAAHAYPLPTFPGHEKEAVLGMVMRKKLEPRVEEWVDTYGRLRGEEGGDGTEGAGLPMGEARELWSWAGGKVRELATEFADALEENFTIKEMEDGVENVRTGIRRNLAREEFEDVEEEVEVEEDEKKGKRVPELSVEQMLRFMQTGSL</sequence>
<protein>
    <recommendedName>
        <fullName evidence="1">Mediator of RNA polymerase II transcription subunit 8</fullName>
    </recommendedName>
    <alternativeName>
        <fullName evidence="1">Mediator complex subunit 8</fullName>
    </alternativeName>
</protein>
<dbReference type="EMBL" id="MU006029">
    <property type="protein sequence ID" value="KAF2857734.1"/>
    <property type="molecule type" value="Genomic_DNA"/>
</dbReference>
<comment type="function">
    <text evidence="1">Component of the Mediator complex, a coactivator involved in the regulated transcription of nearly all RNA polymerase II-dependent genes. Mediator functions as a bridge to convey information from gene-specific regulatory proteins to the basal RNA polymerase II transcription machinery. Mediator is recruited to promoters by direct interactions with regulatory proteins and serves as a scaffold for the assembly of a functional preinitiation complex with RNA polymerase II and the general transcription factors.</text>
</comment>
<gene>
    <name evidence="1" type="primary">MED8</name>
    <name evidence="2" type="ORF">K470DRAFT_222752</name>
</gene>
<dbReference type="OrthoDB" id="5329317at2759"/>
<name>A0A6A7BRA0_9PEZI</name>
<evidence type="ECO:0000313" key="2">
    <source>
        <dbReference type="EMBL" id="KAF2857734.1"/>
    </source>
</evidence>
<organism evidence="2 3">
    <name type="scientific">Piedraia hortae CBS 480.64</name>
    <dbReference type="NCBI Taxonomy" id="1314780"/>
    <lineage>
        <taxon>Eukaryota</taxon>
        <taxon>Fungi</taxon>
        <taxon>Dikarya</taxon>
        <taxon>Ascomycota</taxon>
        <taxon>Pezizomycotina</taxon>
        <taxon>Dothideomycetes</taxon>
        <taxon>Dothideomycetidae</taxon>
        <taxon>Capnodiales</taxon>
        <taxon>Piedraiaceae</taxon>
        <taxon>Piedraia</taxon>
    </lineage>
</organism>
<comment type="subunit">
    <text evidence="1">Component of the Mediator complex.</text>
</comment>
<accession>A0A6A7BRA0</accession>
<keyword evidence="1" id="KW-0010">Activator</keyword>
<dbReference type="InterPro" id="IPR019364">
    <property type="entry name" value="Mediatior_Med8_fun/met"/>
</dbReference>
<dbReference type="Gene3D" id="6.10.250.2610">
    <property type="match status" value="1"/>
</dbReference>
<evidence type="ECO:0000256" key="1">
    <source>
        <dbReference type="RuleBase" id="RU364144"/>
    </source>
</evidence>
<keyword evidence="3" id="KW-1185">Reference proteome</keyword>
<reference evidence="2" key="1">
    <citation type="journal article" date="2020" name="Stud. Mycol.">
        <title>101 Dothideomycetes genomes: a test case for predicting lifestyles and emergence of pathogens.</title>
        <authorList>
            <person name="Haridas S."/>
            <person name="Albert R."/>
            <person name="Binder M."/>
            <person name="Bloem J."/>
            <person name="Labutti K."/>
            <person name="Salamov A."/>
            <person name="Andreopoulos B."/>
            <person name="Baker S."/>
            <person name="Barry K."/>
            <person name="Bills G."/>
            <person name="Bluhm B."/>
            <person name="Cannon C."/>
            <person name="Castanera R."/>
            <person name="Culley D."/>
            <person name="Daum C."/>
            <person name="Ezra D."/>
            <person name="Gonzalez J."/>
            <person name="Henrissat B."/>
            <person name="Kuo A."/>
            <person name="Liang C."/>
            <person name="Lipzen A."/>
            <person name="Lutzoni F."/>
            <person name="Magnuson J."/>
            <person name="Mondo S."/>
            <person name="Nolan M."/>
            <person name="Ohm R."/>
            <person name="Pangilinan J."/>
            <person name="Park H.-J."/>
            <person name="Ramirez L."/>
            <person name="Alfaro M."/>
            <person name="Sun H."/>
            <person name="Tritt A."/>
            <person name="Yoshinaga Y."/>
            <person name="Zwiers L.-H."/>
            <person name="Turgeon B."/>
            <person name="Goodwin S."/>
            <person name="Spatafora J."/>
            <person name="Crous P."/>
            <person name="Grigoriev I."/>
        </authorList>
    </citation>
    <scope>NUCLEOTIDE SEQUENCE</scope>
    <source>
        <strain evidence="2">CBS 480.64</strain>
    </source>
</reference>
<evidence type="ECO:0000313" key="3">
    <source>
        <dbReference type="Proteomes" id="UP000799421"/>
    </source>
</evidence>
<keyword evidence="1" id="KW-0804">Transcription</keyword>
<dbReference type="GO" id="GO:0003712">
    <property type="term" value="F:transcription coregulator activity"/>
    <property type="evidence" value="ECO:0007669"/>
    <property type="project" value="InterPro"/>
</dbReference>
<dbReference type="Gene3D" id="1.20.58.1710">
    <property type="match status" value="1"/>
</dbReference>
<dbReference type="Pfam" id="PF10232">
    <property type="entry name" value="Med8"/>
    <property type="match status" value="1"/>
</dbReference>
<dbReference type="GO" id="GO:0016592">
    <property type="term" value="C:mediator complex"/>
    <property type="evidence" value="ECO:0007669"/>
    <property type="project" value="InterPro"/>
</dbReference>
<dbReference type="Proteomes" id="UP000799421">
    <property type="component" value="Unassembled WGS sequence"/>
</dbReference>
<keyword evidence="1" id="KW-0805">Transcription regulation</keyword>
<proteinExistence type="inferred from homology"/>
<dbReference type="GO" id="GO:0006357">
    <property type="term" value="P:regulation of transcription by RNA polymerase II"/>
    <property type="evidence" value="ECO:0007669"/>
    <property type="project" value="InterPro"/>
</dbReference>